<dbReference type="OrthoDB" id="10514873at2759"/>
<protein>
    <submittedName>
        <fullName evidence="3">Uncharacterized protein</fullName>
    </submittedName>
</protein>
<feature type="chain" id="PRO_5040797186" evidence="2">
    <location>
        <begin position="22"/>
        <end position="257"/>
    </location>
</feature>
<dbReference type="EMBL" id="JANBPT010000743">
    <property type="protein sequence ID" value="KAJ1913551.1"/>
    <property type="molecule type" value="Genomic_DNA"/>
</dbReference>
<feature type="signal peptide" evidence="2">
    <location>
        <begin position="1"/>
        <end position="21"/>
    </location>
</feature>
<reference evidence="3" key="1">
    <citation type="submission" date="2022-07" db="EMBL/GenBank/DDBJ databases">
        <title>Phylogenomic reconstructions and comparative analyses of Kickxellomycotina fungi.</title>
        <authorList>
            <person name="Reynolds N.K."/>
            <person name="Stajich J.E."/>
            <person name="Barry K."/>
            <person name="Grigoriev I.V."/>
            <person name="Crous P."/>
            <person name="Smith M.E."/>
        </authorList>
    </citation>
    <scope>NUCLEOTIDE SEQUENCE</scope>
    <source>
        <strain evidence="3">RSA 861</strain>
    </source>
</reference>
<evidence type="ECO:0000313" key="4">
    <source>
        <dbReference type="Proteomes" id="UP001150569"/>
    </source>
</evidence>
<accession>A0A9W7ZUS2</accession>
<keyword evidence="4" id="KW-1185">Reference proteome</keyword>
<comment type="caution">
    <text evidence="3">The sequence shown here is derived from an EMBL/GenBank/DDBJ whole genome shotgun (WGS) entry which is preliminary data.</text>
</comment>
<feature type="region of interest" description="Disordered" evidence="1">
    <location>
        <begin position="72"/>
        <end position="100"/>
    </location>
</feature>
<dbReference type="Proteomes" id="UP001150569">
    <property type="component" value="Unassembled WGS sequence"/>
</dbReference>
<proteinExistence type="predicted"/>
<sequence length="257" mass="27795">MRPLAYAAVVMISLRVSLADAKNIYKQILPDRDAFVVNSKGPVPNLCPNGDCQTKNFGTLDYLYVHNSPGAPPSAQMVSSDTGMPPASSRKQQFRQEDTADLVRADADSSGSDFSSRMLLSFPLPKLKANESFTVCSLALPRTIGTGKGILYVKELYNNFDEDTVTFETAPNVGGAYGFFDAAIPTITPVLSACQQAALNLTDRVNLSITPATNQDVNATFSSRESNRIPPRLYVVISETFKDRVIDAPDDAFGIAV</sequence>
<gene>
    <name evidence="3" type="ORF">IWQ60_009159</name>
</gene>
<dbReference type="AlphaFoldDB" id="A0A9W7ZUS2"/>
<organism evidence="3 4">
    <name type="scientific">Tieghemiomyces parasiticus</name>
    <dbReference type="NCBI Taxonomy" id="78921"/>
    <lineage>
        <taxon>Eukaryota</taxon>
        <taxon>Fungi</taxon>
        <taxon>Fungi incertae sedis</taxon>
        <taxon>Zoopagomycota</taxon>
        <taxon>Kickxellomycotina</taxon>
        <taxon>Dimargaritomycetes</taxon>
        <taxon>Dimargaritales</taxon>
        <taxon>Dimargaritaceae</taxon>
        <taxon>Tieghemiomyces</taxon>
    </lineage>
</organism>
<keyword evidence="2" id="KW-0732">Signal</keyword>
<evidence type="ECO:0000256" key="2">
    <source>
        <dbReference type="SAM" id="SignalP"/>
    </source>
</evidence>
<name>A0A9W7ZUS2_9FUNG</name>
<evidence type="ECO:0000256" key="1">
    <source>
        <dbReference type="SAM" id="MobiDB-lite"/>
    </source>
</evidence>
<evidence type="ECO:0000313" key="3">
    <source>
        <dbReference type="EMBL" id="KAJ1913551.1"/>
    </source>
</evidence>